<dbReference type="Pfam" id="PF17957">
    <property type="entry name" value="Big_7"/>
    <property type="match status" value="1"/>
</dbReference>
<dbReference type="InterPro" id="IPR036852">
    <property type="entry name" value="Peptidase_S8/S53_dom_sf"/>
</dbReference>
<dbReference type="PANTHER" id="PTHR43806">
    <property type="entry name" value="PEPTIDASE S8"/>
    <property type="match status" value="1"/>
</dbReference>
<feature type="active site" description="Charge relay system" evidence="5">
    <location>
        <position position="298"/>
    </location>
</feature>
<accession>A0A4Q7ZR39</accession>
<evidence type="ECO:0000256" key="3">
    <source>
        <dbReference type="ARBA" id="ARBA00022801"/>
    </source>
</evidence>
<dbReference type="PROSITE" id="PS51892">
    <property type="entry name" value="SUBTILASE"/>
    <property type="match status" value="1"/>
</dbReference>
<dbReference type="Pfam" id="PF00082">
    <property type="entry name" value="Peptidase_S8"/>
    <property type="match status" value="1"/>
</dbReference>
<dbReference type="PRINTS" id="PR00723">
    <property type="entry name" value="SUBTILISIN"/>
</dbReference>
<dbReference type="SUPFAM" id="SSF52743">
    <property type="entry name" value="Subtilisin-like"/>
    <property type="match status" value="1"/>
</dbReference>
<dbReference type="PROSITE" id="PS00136">
    <property type="entry name" value="SUBTILASE_ASP"/>
    <property type="match status" value="1"/>
</dbReference>
<dbReference type="InterPro" id="IPR050131">
    <property type="entry name" value="Peptidase_S8_subtilisin-like"/>
</dbReference>
<sequence>MAGTVSPAAAADTGPVRLDVGLAAGADPAAVVATLGDAVVRTGPVPGLDAITVDVAADQAEAALSQLGATPGVRYAERGAVVRADSDKISLNFGLMDIPPAWTWTMGDPGVTVAVVDTGVNPTDDLVADRLAAGYDVVDGDTDTADGNGHGTMAANLIAGDGTNGVGYGGLCNRCRIMPVRALSGPTGTTADLAAGIAWAADHGAQVVNVSLSTPAQSRLLRDAVEHAAAKGSLVVASAGNEASTARRYPAAYEHVLSVSQAGPTKNTAADRWVDVEAYGTWDVLGRNNTPVPLTGASGATALVSGVAALAFAMKPDATADEVRSAIQRNAELSPLHPPYGTPMVNAGRVIYDLGGVDTVAPTVTSTGLTENAFIPAEGVMTLPQMTDDHGIERYEVLVDGRSRFVVLRPGGKILVQPPANHSGPFPVTVRAYDYAGHVGEATTMVHTDTLAPTGRLLSPEPFKVVHSTMVDVTVKSSDTDLQSITSQYGDGSLTRIGDSDRWQGRVPVTPSGEIQLSLTDKVGNRRGLFGNVQIDNNPPSGGTIAPASGARVRGTFTSTLTGVTDLSGYVKAELRANGALVGTDTTAPYALAVKTGSFSGNLTLSWKVTDRWGLSQTLPARSVVVDNAGPSVTITKAPRNKAKVHGTVTVYAKSTDASGVARVQLLINGKVVATDRGAAYVLKVATGTQPRTMKVQVRAYDKLGNVRYTSPRTWHRT</sequence>
<evidence type="ECO:0000259" key="6">
    <source>
        <dbReference type="Pfam" id="PF00082"/>
    </source>
</evidence>
<proteinExistence type="inferred from homology"/>
<gene>
    <name evidence="8" type="ORF">EV385_5156</name>
</gene>
<dbReference type="GO" id="GO:0004252">
    <property type="term" value="F:serine-type endopeptidase activity"/>
    <property type="evidence" value="ECO:0007669"/>
    <property type="project" value="UniProtKB-UniRule"/>
</dbReference>
<feature type="domain" description="Fervidolysin-like N-terminal prodomain" evidence="7">
    <location>
        <begin position="20"/>
        <end position="77"/>
    </location>
</feature>
<evidence type="ECO:0000256" key="4">
    <source>
        <dbReference type="ARBA" id="ARBA00022825"/>
    </source>
</evidence>
<organism evidence="8 9">
    <name type="scientific">Krasilnikovia cinnamomea</name>
    <dbReference type="NCBI Taxonomy" id="349313"/>
    <lineage>
        <taxon>Bacteria</taxon>
        <taxon>Bacillati</taxon>
        <taxon>Actinomycetota</taxon>
        <taxon>Actinomycetes</taxon>
        <taxon>Micromonosporales</taxon>
        <taxon>Micromonosporaceae</taxon>
        <taxon>Krasilnikovia</taxon>
    </lineage>
</organism>
<dbReference type="Pfam" id="PF22148">
    <property type="entry name" value="Fervidolysin_NPro-like"/>
    <property type="match status" value="1"/>
</dbReference>
<dbReference type="PANTHER" id="PTHR43806:SF11">
    <property type="entry name" value="CEREVISIN-RELATED"/>
    <property type="match status" value="1"/>
</dbReference>
<keyword evidence="4 5" id="KW-0720">Serine protease</keyword>
<dbReference type="InterPro" id="IPR015500">
    <property type="entry name" value="Peptidase_S8_subtilisin-rel"/>
</dbReference>
<dbReference type="GO" id="GO:0006508">
    <property type="term" value="P:proteolysis"/>
    <property type="evidence" value="ECO:0007669"/>
    <property type="project" value="UniProtKB-KW"/>
</dbReference>
<evidence type="ECO:0000256" key="2">
    <source>
        <dbReference type="ARBA" id="ARBA00022670"/>
    </source>
</evidence>
<dbReference type="InterPro" id="IPR013783">
    <property type="entry name" value="Ig-like_fold"/>
</dbReference>
<dbReference type="InterPro" id="IPR023827">
    <property type="entry name" value="Peptidase_S8_Asp-AS"/>
</dbReference>
<dbReference type="EMBL" id="SHKY01000001">
    <property type="protein sequence ID" value="RZU53251.1"/>
    <property type="molecule type" value="Genomic_DNA"/>
</dbReference>
<protein>
    <submittedName>
        <fullName evidence="8">Subtilase family protein</fullName>
    </submittedName>
</protein>
<dbReference type="Gene3D" id="2.60.40.10">
    <property type="entry name" value="Immunoglobulins"/>
    <property type="match status" value="2"/>
</dbReference>
<evidence type="ECO:0000313" key="8">
    <source>
        <dbReference type="EMBL" id="RZU53251.1"/>
    </source>
</evidence>
<feature type="active site" description="Charge relay system" evidence="5">
    <location>
        <position position="150"/>
    </location>
</feature>
<keyword evidence="3 5" id="KW-0378">Hydrolase</keyword>
<name>A0A4Q7ZR39_9ACTN</name>
<dbReference type="Gene3D" id="3.40.50.200">
    <property type="entry name" value="Peptidase S8/S53 domain"/>
    <property type="match status" value="1"/>
</dbReference>
<evidence type="ECO:0000259" key="7">
    <source>
        <dbReference type="Pfam" id="PF22148"/>
    </source>
</evidence>
<keyword evidence="2 5" id="KW-0645">Protease</keyword>
<dbReference type="Proteomes" id="UP000292564">
    <property type="component" value="Unassembled WGS sequence"/>
</dbReference>
<dbReference type="AlphaFoldDB" id="A0A4Q7ZR39"/>
<comment type="similarity">
    <text evidence="1 5">Belongs to the peptidase S8 family.</text>
</comment>
<keyword evidence="9" id="KW-1185">Reference proteome</keyword>
<evidence type="ECO:0000313" key="9">
    <source>
        <dbReference type="Proteomes" id="UP000292564"/>
    </source>
</evidence>
<dbReference type="InterPro" id="IPR000209">
    <property type="entry name" value="Peptidase_S8/S53_dom"/>
</dbReference>
<dbReference type="InterPro" id="IPR054399">
    <property type="entry name" value="Fervidolysin-like_N_prodom"/>
</dbReference>
<comment type="caution">
    <text evidence="8">The sequence shown here is derived from an EMBL/GenBank/DDBJ whole genome shotgun (WGS) entry which is preliminary data.</text>
</comment>
<reference evidence="8 9" key="1">
    <citation type="submission" date="2019-02" db="EMBL/GenBank/DDBJ databases">
        <title>Sequencing the genomes of 1000 actinobacteria strains.</title>
        <authorList>
            <person name="Klenk H.-P."/>
        </authorList>
    </citation>
    <scope>NUCLEOTIDE SEQUENCE [LARGE SCALE GENOMIC DNA]</scope>
    <source>
        <strain evidence="8 9">DSM 45162</strain>
    </source>
</reference>
<feature type="active site" description="Charge relay system" evidence="5">
    <location>
        <position position="117"/>
    </location>
</feature>
<feature type="domain" description="Peptidase S8/S53" evidence="6">
    <location>
        <begin position="110"/>
        <end position="331"/>
    </location>
</feature>
<evidence type="ECO:0000256" key="1">
    <source>
        <dbReference type="ARBA" id="ARBA00011073"/>
    </source>
</evidence>
<dbReference type="GO" id="GO:0005975">
    <property type="term" value="P:carbohydrate metabolic process"/>
    <property type="evidence" value="ECO:0007669"/>
    <property type="project" value="UniProtKB-ARBA"/>
</dbReference>
<evidence type="ECO:0000256" key="5">
    <source>
        <dbReference type="PROSITE-ProRule" id="PRU01240"/>
    </source>
</evidence>